<dbReference type="OrthoDB" id="7486196at2759"/>
<name>A0A0L0F1V5_9EUKA</name>
<dbReference type="GeneID" id="25917412"/>
<dbReference type="PANTHER" id="PTHR12458">
    <property type="entry name" value="ORF PROTEIN"/>
    <property type="match status" value="1"/>
</dbReference>
<accession>A0A0L0F1V5</accession>
<evidence type="ECO:0000313" key="3">
    <source>
        <dbReference type="Proteomes" id="UP000054560"/>
    </source>
</evidence>
<dbReference type="STRING" id="667725.A0A0L0F1V5"/>
<dbReference type="AlphaFoldDB" id="A0A0L0F1V5"/>
<dbReference type="RefSeq" id="XP_014144466.1">
    <property type="nucleotide sequence ID" value="XM_014288991.1"/>
</dbReference>
<feature type="non-terminal residue" evidence="2">
    <location>
        <position position="1"/>
    </location>
</feature>
<sequence length="67" mass="7936">TTVRVKPYMCTMPLRLDVGWNLVQIDLSQLVKQAYGTAYAETSRIQIHPNCRIRRIYFADRLYTEEE</sequence>
<dbReference type="InterPro" id="IPR040441">
    <property type="entry name" value="CFA20/CFAP20DC"/>
</dbReference>
<feature type="non-terminal residue" evidence="2">
    <location>
        <position position="67"/>
    </location>
</feature>
<protein>
    <recommendedName>
        <fullName evidence="1">CFA20 domain-containing protein</fullName>
    </recommendedName>
</protein>
<dbReference type="InterPro" id="IPR007714">
    <property type="entry name" value="CFA20_dom"/>
</dbReference>
<proteinExistence type="predicted"/>
<keyword evidence="3" id="KW-1185">Reference proteome</keyword>
<dbReference type="EMBL" id="KQ250793">
    <property type="protein sequence ID" value="KNC70564.1"/>
    <property type="molecule type" value="Genomic_DNA"/>
</dbReference>
<dbReference type="Proteomes" id="UP000054560">
    <property type="component" value="Unassembled WGS sequence"/>
</dbReference>
<feature type="domain" description="CFA20" evidence="1">
    <location>
        <begin position="2"/>
        <end position="67"/>
    </location>
</feature>
<evidence type="ECO:0000259" key="1">
    <source>
        <dbReference type="Pfam" id="PF05018"/>
    </source>
</evidence>
<gene>
    <name evidence="2" type="ORF">SARC_16908</name>
</gene>
<evidence type="ECO:0000313" key="2">
    <source>
        <dbReference type="EMBL" id="KNC70564.1"/>
    </source>
</evidence>
<reference evidence="2 3" key="1">
    <citation type="submission" date="2011-02" db="EMBL/GenBank/DDBJ databases">
        <title>The Genome Sequence of Sphaeroforma arctica JP610.</title>
        <authorList>
            <consortium name="The Broad Institute Genome Sequencing Platform"/>
            <person name="Russ C."/>
            <person name="Cuomo C."/>
            <person name="Young S.K."/>
            <person name="Zeng Q."/>
            <person name="Gargeya S."/>
            <person name="Alvarado L."/>
            <person name="Berlin A."/>
            <person name="Chapman S.B."/>
            <person name="Chen Z."/>
            <person name="Freedman E."/>
            <person name="Gellesch M."/>
            <person name="Goldberg J."/>
            <person name="Griggs A."/>
            <person name="Gujja S."/>
            <person name="Heilman E."/>
            <person name="Heiman D."/>
            <person name="Howarth C."/>
            <person name="Mehta T."/>
            <person name="Neiman D."/>
            <person name="Pearson M."/>
            <person name="Roberts A."/>
            <person name="Saif S."/>
            <person name="Shea T."/>
            <person name="Shenoy N."/>
            <person name="Sisk P."/>
            <person name="Stolte C."/>
            <person name="Sykes S."/>
            <person name="White J."/>
            <person name="Yandava C."/>
            <person name="Burger G."/>
            <person name="Gray M.W."/>
            <person name="Holland P.W.H."/>
            <person name="King N."/>
            <person name="Lang F.B.F."/>
            <person name="Roger A.J."/>
            <person name="Ruiz-Trillo I."/>
            <person name="Haas B."/>
            <person name="Nusbaum C."/>
            <person name="Birren B."/>
        </authorList>
    </citation>
    <scope>NUCLEOTIDE SEQUENCE [LARGE SCALE GENOMIC DNA]</scope>
    <source>
        <strain evidence="2 3">JP610</strain>
    </source>
</reference>
<organism evidence="2 3">
    <name type="scientific">Sphaeroforma arctica JP610</name>
    <dbReference type="NCBI Taxonomy" id="667725"/>
    <lineage>
        <taxon>Eukaryota</taxon>
        <taxon>Ichthyosporea</taxon>
        <taxon>Ichthyophonida</taxon>
        <taxon>Sphaeroforma</taxon>
    </lineage>
</organism>
<dbReference type="Pfam" id="PF05018">
    <property type="entry name" value="CFA20_dom"/>
    <property type="match status" value="1"/>
</dbReference>
<dbReference type="eggNOG" id="KOG3213">
    <property type="taxonomic scope" value="Eukaryota"/>
</dbReference>